<feature type="coiled-coil region" evidence="2">
    <location>
        <begin position="462"/>
        <end position="489"/>
    </location>
</feature>
<feature type="domain" description="Fibrinogen C-terminal" evidence="4">
    <location>
        <begin position="81"/>
        <end position="299"/>
    </location>
</feature>
<dbReference type="InterPro" id="IPR050373">
    <property type="entry name" value="Fibrinogen_C-term_domain"/>
</dbReference>
<evidence type="ECO:0000313" key="5">
    <source>
        <dbReference type="EMBL" id="CAH3040173.1"/>
    </source>
</evidence>
<organism evidence="5 6">
    <name type="scientific">Pocillopora meandrina</name>
    <dbReference type="NCBI Taxonomy" id="46732"/>
    <lineage>
        <taxon>Eukaryota</taxon>
        <taxon>Metazoa</taxon>
        <taxon>Cnidaria</taxon>
        <taxon>Anthozoa</taxon>
        <taxon>Hexacorallia</taxon>
        <taxon>Scleractinia</taxon>
        <taxon>Astrocoeniina</taxon>
        <taxon>Pocilloporidae</taxon>
        <taxon>Pocillopora</taxon>
    </lineage>
</organism>
<proteinExistence type="predicted"/>
<dbReference type="Pfam" id="PF00147">
    <property type="entry name" value="Fibrinogen_C"/>
    <property type="match status" value="1"/>
</dbReference>
<dbReference type="SMART" id="SM00186">
    <property type="entry name" value="FBG"/>
    <property type="match status" value="1"/>
</dbReference>
<evidence type="ECO:0000256" key="3">
    <source>
        <dbReference type="SAM" id="SignalP"/>
    </source>
</evidence>
<evidence type="ECO:0000259" key="4">
    <source>
        <dbReference type="PROSITE" id="PS51406"/>
    </source>
</evidence>
<sequence length="526" mass="59592">MIFIEVVFSLLYCSLSFQTASGESDTAKATPHTSTSSKCHSVHFNNYYSGPANKDIKVHLLKIENQLANLEKKIDALTENKTTPLAMKNCAELYKSGKRITGVYTIDPDGLGAFDVFCDQKSSRGGWTVFQKRLDGSVDFVSRGWADYKRGFGNLNGEFWLGLDKIHRLTKTKNRLRVELEDIQGKAAYAEYDMFSVSDERTKYRFGLGIYTGTAGDSLSYHRNMAFSTKDRDNDDSSTNCAAKYGSAWWYKSCVRANLNGYYYHGQHTSAPWRGINWNAWKGHSYSAKTAEMKIRPVDFLTLLIWTKSRKIIHCSPDIVKQPNPFKSVISPYDFLTQTSVGTLENKNVSRYFFPSYYVAKSTLSLQASEVETRKTGNENFEPLSVVEQIILLQQLGRKFSRSRMNFFNIIFCLLCCSSIFQTLSGVNSTSKQVTSHKTPDTSTSSKCHNVHFNNYYSGPANKDIKVHLLKIENQLADLEKKIDALTENKTTPPGEFLSILYIRLTTYPCCNIIMLTIVVDVSRQL</sequence>
<dbReference type="CDD" id="cd00087">
    <property type="entry name" value="FReD"/>
    <property type="match status" value="1"/>
</dbReference>
<dbReference type="InterPro" id="IPR036056">
    <property type="entry name" value="Fibrinogen-like_C"/>
</dbReference>
<dbReference type="PANTHER" id="PTHR19143:SF458">
    <property type="entry name" value="FIBRINOGEN C-TERMINAL DOMAIN-CONTAINING PROTEIN-RELATED"/>
    <property type="match status" value="1"/>
</dbReference>
<feature type="chain" id="PRO_5044009726" description="Fibrinogen C-terminal domain-containing protein" evidence="3">
    <location>
        <begin position="23"/>
        <end position="526"/>
    </location>
</feature>
<dbReference type="InterPro" id="IPR014716">
    <property type="entry name" value="Fibrinogen_a/b/g_C_1"/>
</dbReference>
<reference evidence="5 6" key="1">
    <citation type="submission" date="2022-05" db="EMBL/GenBank/DDBJ databases">
        <authorList>
            <consortium name="Genoscope - CEA"/>
            <person name="William W."/>
        </authorList>
    </citation>
    <scope>NUCLEOTIDE SEQUENCE [LARGE SCALE GENOMIC DNA]</scope>
</reference>
<keyword evidence="6" id="KW-1185">Reference proteome</keyword>
<evidence type="ECO:0000313" key="6">
    <source>
        <dbReference type="Proteomes" id="UP001159428"/>
    </source>
</evidence>
<dbReference type="PANTHER" id="PTHR19143">
    <property type="entry name" value="FIBRINOGEN/TENASCIN/ANGIOPOEITIN"/>
    <property type="match status" value="1"/>
</dbReference>
<protein>
    <recommendedName>
        <fullName evidence="4">Fibrinogen C-terminal domain-containing protein</fullName>
    </recommendedName>
</protein>
<dbReference type="Gene3D" id="3.90.215.10">
    <property type="entry name" value="Gamma Fibrinogen, chain A, domain 1"/>
    <property type="match status" value="1"/>
</dbReference>
<dbReference type="FunFam" id="3.90.215.10:FF:000001">
    <property type="entry name" value="Tenascin isoform 1"/>
    <property type="match status" value="1"/>
</dbReference>
<dbReference type="GO" id="GO:0005615">
    <property type="term" value="C:extracellular space"/>
    <property type="evidence" value="ECO:0007669"/>
    <property type="project" value="TreeGrafter"/>
</dbReference>
<dbReference type="PROSITE" id="PS00514">
    <property type="entry name" value="FIBRINOGEN_C_1"/>
    <property type="match status" value="1"/>
</dbReference>
<dbReference type="InterPro" id="IPR020837">
    <property type="entry name" value="Fibrinogen_CS"/>
</dbReference>
<gene>
    <name evidence="5" type="ORF">PMEA_00025790</name>
</gene>
<name>A0AAU9VYW6_9CNID</name>
<evidence type="ECO:0000256" key="1">
    <source>
        <dbReference type="ARBA" id="ARBA00023157"/>
    </source>
</evidence>
<feature type="coiled-coil region" evidence="2">
    <location>
        <begin position="53"/>
        <end position="80"/>
    </location>
</feature>
<keyword evidence="2" id="KW-0175">Coiled coil</keyword>
<dbReference type="SUPFAM" id="SSF56496">
    <property type="entry name" value="Fibrinogen C-terminal domain-like"/>
    <property type="match status" value="1"/>
</dbReference>
<dbReference type="Proteomes" id="UP001159428">
    <property type="component" value="Unassembled WGS sequence"/>
</dbReference>
<dbReference type="NCBIfam" id="NF040941">
    <property type="entry name" value="GGGWT_bact"/>
    <property type="match status" value="1"/>
</dbReference>
<feature type="signal peptide" evidence="3">
    <location>
        <begin position="1"/>
        <end position="22"/>
    </location>
</feature>
<accession>A0AAU9VYW6</accession>
<dbReference type="InterPro" id="IPR002181">
    <property type="entry name" value="Fibrinogen_a/b/g_C_dom"/>
</dbReference>
<comment type="caution">
    <text evidence="5">The sequence shown here is derived from an EMBL/GenBank/DDBJ whole genome shotgun (WGS) entry which is preliminary data.</text>
</comment>
<evidence type="ECO:0000256" key="2">
    <source>
        <dbReference type="SAM" id="Coils"/>
    </source>
</evidence>
<dbReference type="PROSITE" id="PS51406">
    <property type="entry name" value="FIBRINOGEN_C_2"/>
    <property type="match status" value="1"/>
</dbReference>
<dbReference type="EMBL" id="CALNXJ010000005">
    <property type="protein sequence ID" value="CAH3040173.1"/>
    <property type="molecule type" value="Genomic_DNA"/>
</dbReference>
<keyword evidence="1" id="KW-1015">Disulfide bond</keyword>
<keyword evidence="3" id="KW-0732">Signal</keyword>
<dbReference type="AlphaFoldDB" id="A0AAU9VYW6"/>